<gene>
    <name evidence="3" type="ORF">GA0070216_12832</name>
</gene>
<dbReference type="Pfam" id="PF02796">
    <property type="entry name" value="HTH_7"/>
    <property type="match status" value="1"/>
</dbReference>
<dbReference type="InterPro" id="IPR006120">
    <property type="entry name" value="Resolvase_HTH_dom"/>
</dbReference>
<dbReference type="Proteomes" id="UP000198797">
    <property type="component" value="Unassembled WGS sequence"/>
</dbReference>
<evidence type="ECO:0000259" key="2">
    <source>
        <dbReference type="Pfam" id="PF02796"/>
    </source>
</evidence>
<protein>
    <submittedName>
        <fullName evidence="3">Helix-turn-helix domain of resolvase</fullName>
    </submittedName>
</protein>
<name>A0A1C5AU55_9ACTN</name>
<dbReference type="GO" id="GO:0003677">
    <property type="term" value="F:DNA binding"/>
    <property type="evidence" value="ECO:0007669"/>
    <property type="project" value="InterPro"/>
</dbReference>
<dbReference type="EMBL" id="FMCU01000028">
    <property type="protein sequence ID" value="SCF48730.1"/>
    <property type="molecule type" value="Genomic_DNA"/>
</dbReference>
<feature type="domain" description="Resolvase HTH" evidence="2">
    <location>
        <begin position="11"/>
        <end position="44"/>
    </location>
</feature>
<dbReference type="STRING" id="121616.GA0070216_12832"/>
<dbReference type="AlphaFoldDB" id="A0A1C5AU55"/>
<evidence type="ECO:0000313" key="3">
    <source>
        <dbReference type="EMBL" id="SCF48730.1"/>
    </source>
</evidence>
<feature type="compositionally biased region" description="Basic residues" evidence="1">
    <location>
        <begin position="47"/>
        <end position="63"/>
    </location>
</feature>
<accession>A0A1C5AU55</accession>
<proteinExistence type="predicted"/>
<evidence type="ECO:0000313" key="4">
    <source>
        <dbReference type="Proteomes" id="UP000198797"/>
    </source>
</evidence>
<keyword evidence="4" id="KW-1185">Reference proteome</keyword>
<organism evidence="3 4">
    <name type="scientific">Micromonospora matsumotoense</name>
    <dbReference type="NCBI Taxonomy" id="121616"/>
    <lineage>
        <taxon>Bacteria</taxon>
        <taxon>Bacillati</taxon>
        <taxon>Actinomycetota</taxon>
        <taxon>Actinomycetes</taxon>
        <taxon>Micromonosporales</taxon>
        <taxon>Micromonosporaceae</taxon>
        <taxon>Micromonospora</taxon>
    </lineage>
</organism>
<sequence>MVLRSERWLKLRRVRALHEAGLSLSQITRETGLDRKTVRKYLAGEQRRHRRSGHRVGMPRRRC</sequence>
<feature type="region of interest" description="Disordered" evidence="1">
    <location>
        <begin position="44"/>
        <end position="63"/>
    </location>
</feature>
<dbReference type="GO" id="GO:0000150">
    <property type="term" value="F:DNA strand exchange activity"/>
    <property type="evidence" value="ECO:0007669"/>
    <property type="project" value="InterPro"/>
</dbReference>
<dbReference type="Gene3D" id="1.10.10.60">
    <property type="entry name" value="Homeodomain-like"/>
    <property type="match status" value="1"/>
</dbReference>
<reference evidence="4" key="1">
    <citation type="submission" date="2016-06" db="EMBL/GenBank/DDBJ databases">
        <authorList>
            <person name="Varghese N."/>
            <person name="Submissions Spin"/>
        </authorList>
    </citation>
    <scope>NUCLEOTIDE SEQUENCE [LARGE SCALE GENOMIC DNA]</scope>
    <source>
        <strain evidence="4">DSM 44100</strain>
    </source>
</reference>
<evidence type="ECO:0000256" key="1">
    <source>
        <dbReference type="SAM" id="MobiDB-lite"/>
    </source>
</evidence>